<gene>
    <name evidence="3" type="ORF">B7C42_03578</name>
</gene>
<evidence type="ECO:0000313" key="3">
    <source>
        <dbReference type="EMBL" id="OXR44022.1"/>
    </source>
</evidence>
<dbReference type="InterPro" id="IPR054344">
    <property type="entry name" value="TY-Chap_N"/>
</dbReference>
<feature type="region of interest" description="Disordered" evidence="1">
    <location>
        <begin position="175"/>
        <end position="216"/>
    </location>
</feature>
<evidence type="ECO:0000313" key="4">
    <source>
        <dbReference type="Proteomes" id="UP000215506"/>
    </source>
</evidence>
<protein>
    <recommendedName>
        <fullName evidence="2">TY-Chap N-terminal domain-containing protein</fullName>
    </recommendedName>
</protein>
<comment type="caution">
    <text evidence="3">The sequence shown here is derived from an EMBL/GenBank/DDBJ whole genome shotgun (WGS) entry which is preliminary data.</text>
</comment>
<keyword evidence="4" id="KW-1185">Reference proteome</keyword>
<feature type="domain" description="TY-Chap N-terminal" evidence="2">
    <location>
        <begin position="3"/>
        <end position="123"/>
    </location>
</feature>
<dbReference type="AlphaFoldDB" id="A0A231H5H3"/>
<evidence type="ECO:0000259" key="2">
    <source>
        <dbReference type="Pfam" id="PF22552"/>
    </source>
</evidence>
<dbReference type="EMBL" id="NGAF01000007">
    <property type="protein sequence ID" value="OXR44022.1"/>
    <property type="molecule type" value="Genomic_DNA"/>
</dbReference>
<name>A0A231H5H3_9NOCA</name>
<sequence length="426" mass="46123">MLSWDEFGSALAAELAGLPVGALMVIEERGEFGRYVQFVHMDDNLYAELMSDRNPAVTQAQTPEQCQLIAGLGWREPGTSPESDSNWWTALKCPIRTADYRRLATMVVSGLRDGLGMSSPGDLTYRAWNSLEGNLPLEVSGLDIARAPEPPLARGAAWPPSADYSPLTSLCSVGPSALRGEDASDESADNSASSALAPEGIWEPPPLPGDSSSVGGSLTDCRGSSDYLRSPPFNPPAPPADLSEMTSSELVEFVRWIRNLAWGWNIYDIGSVITAAGLIDLVDLNPDGIAFTSNYSTGRFYLDFCGERVAYFDAPVANLPDFEHDGTRLRNAMARMTDALTAEYGKPMELPAPVGLERYGPYMEWVGAENTVTLSRDALSVRAVFRLNEGATVVCGEDEHARRVALFGRPLTGDDLRLRWTDSGSS</sequence>
<dbReference type="Proteomes" id="UP000215506">
    <property type="component" value="Unassembled WGS sequence"/>
</dbReference>
<reference evidence="3 4" key="1">
    <citation type="submission" date="2017-07" db="EMBL/GenBank/DDBJ databases">
        <title>First draft Genome Sequence of Nocardia cerradoensis isolated from human infection.</title>
        <authorList>
            <person name="Carrasco G."/>
        </authorList>
    </citation>
    <scope>NUCLEOTIDE SEQUENCE [LARGE SCALE GENOMIC DNA]</scope>
    <source>
        <strain evidence="3 4">CNM20130759</strain>
    </source>
</reference>
<accession>A0A231H5H3</accession>
<dbReference type="InterPro" id="IPR046268">
    <property type="entry name" value="DUF6301"/>
</dbReference>
<dbReference type="Pfam" id="PF22552">
    <property type="entry name" value="TY-Chap3"/>
    <property type="match status" value="1"/>
</dbReference>
<proteinExistence type="predicted"/>
<evidence type="ECO:0000256" key="1">
    <source>
        <dbReference type="SAM" id="MobiDB-lite"/>
    </source>
</evidence>
<organism evidence="3 4">
    <name type="scientific">Nocardia cerradoensis</name>
    <dbReference type="NCBI Taxonomy" id="85688"/>
    <lineage>
        <taxon>Bacteria</taxon>
        <taxon>Bacillati</taxon>
        <taxon>Actinomycetota</taxon>
        <taxon>Actinomycetes</taxon>
        <taxon>Mycobacteriales</taxon>
        <taxon>Nocardiaceae</taxon>
        <taxon>Nocardia</taxon>
    </lineage>
</organism>
<dbReference type="Pfam" id="PF19818">
    <property type="entry name" value="DUF6301"/>
    <property type="match status" value="1"/>
</dbReference>